<dbReference type="Proteomes" id="UP000617041">
    <property type="component" value="Unassembled WGS sequence"/>
</dbReference>
<protein>
    <submittedName>
        <fullName evidence="3">Pilus assembly protein</fullName>
    </submittedName>
</protein>
<gene>
    <name evidence="3" type="ORF">I8E28_15520</name>
</gene>
<sequence>MKIRQHGATAVEFALVLIAFLAVMLAILDFARMMFAWSSASEATRAGARYAAVCGNTGNAPAVVARMQALVPQITTANVAWDPPGCSPTTCVGVRVSVTGMNYNFMSPIAGLARVGAIPMPDFATYLTREDMRQDPNADTYCP</sequence>
<keyword evidence="1" id="KW-0472">Membrane</keyword>
<dbReference type="AlphaFoldDB" id="A0A934Q0L1"/>
<organism evidence="3 4">
    <name type="scientific">Ramlibacter algicola</name>
    <dbReference type="NCBI Taxonomy" id="2795217"/>
    <lineage>
        <taxon>Bacteria</taxon>
        <taxon>Pseudomonadati</taxon>
        <taxon>Pseudomonadota</taxon>
        <taxon>Betaproteobacteria</taxon>
        <taxon>Burkholderiales</taxon>
        <taxon>Comamonadaceae</taxon>
        <taxon>Ramlibacter</taxon>
    </lineage>
</organism>
<keyword evidence="1" id="KW-0812">Transmembrane</keyword>
<dbReference type="InterPro" id="IPR012495">
    <property type="entry name" value="TadE-like_dom"/>
</dbReference>
<evidence type="ECO:0000313" key="3">
    <source>
        <dbReference type="EMBL" id="MBK0394010.1"/>
    </source>
</evidence>
<dbReference type="RefSeq" id="WP_200788968.1">
    <property type="nucleotide sequence ID" value="NZ_JAEDAO010000001.1"/>
</dbReference>
<dbReference type="Pfam" id="PF07811">
    <property type="entry name" value="TadE"/>
    <property type="match status" value="1"/>
</dbReference>
<proteinExistence type="predicted"/>
<reference evidence="3" key="1">
    <citation type="submission" date="2020-12" db="EMBL/GenBank/DDBJ databases">
        <title>Ramlibacter sp. nov., isolated from a freshwater alga, Cryptomonas.</title>
        <authorList>
            <person name="Kim H.M."/>
            <person name="Jeon C.O."/>
        </authorList>
    </citation>
    <scope>NUCLEOTIDE SEQUENCE</scope>
    <source>
        <strain evidence="3">CrO1</strain>
    </source>
</reference>
<accession>A0A934Q0L1</accession>
<feature type="domain" description="TadE-like" evidence="2">
    <location>
        <begin position="7"/>
        <end position="49"/>
    </location>
</feature>
<evidence type="ECO:0000259" key="2">
    <source>
        <dbReference type="Pfam" id="PF07811"/>
    </source>
</evidence>
<name>A0A934Q0L1_9BURK</name>
<keyword evidence="1" id="KW-1133">Transmembrane helix</keyword>
<comment type="caution">
    <text evidence="3">The sequence shown here is derived from an EMBL/GenBank/DDBJ whole genome shotgun (WGS) entry which is preliminary data.</text>
</comment>
<dbReference type="EMBL" id="JAEDAO010000001">
    <property type="protein sequence ID" value="MBK0394010.1"/>
    <property type="molecule type" value="Genomic_DNA"/>
</dbReference>
<feature type="transmembrane region" description="Helical" evidence="1">
    <location>
        <begin position="6"/>
        <end position="28"/>
    </location>
</feature>
<evidence type="ECO:0000256" key="1">
    <source>
        <dbReference type="SAM" id="Phobius"/>
    </source>
</evidence>
<keyword evidence="4" id="KW-1185">Reference proteome</keyword>
<evidence type="ECO:0000313" key="4">
    <source>
        <dbReference type="Proteomes" id="UP000617041"/>
    </source>
</evidence>